<evidence type="ECO:0000313" key="3">
    <source>
        <dbReference type="Proteomes" id="UP000324705"/>
    </source>
</evidence>
<evidence type="ECO:0000256" key="1">
    <source>
        <dbReference type="SAM" id="MobiDB-lite"/>
    </source>
</evidence>
<feature type="compositionally biased region" description="Polar residues" evidence="1">
    <location>
        <begin position="73"/>
        <end position="94"/>
    </location>
</feature>
<name>A0A9R0RVD5_TRITD</name>
<feature type="compositionally biased region" description="Basic and acidic residues" evidence="1">
    <location>
        <begin position="40"/>
        <end position="72"/>
    </location>
</feature>
<feature type="compositionally biased region" description="Acidic residues" evidence="1">
    <location>
        <begin position="123"/>
        <end position="144"/>
    </location>
</feature>
<dbReference type="EMBL" id="LT934115">
    <property type="protein sequence ID" value="VAH67104.1"/>
    <property type="molecule type" value="Genomic_DNA"/>
</dbReference>
<dbReference type="AlphaFoldDB" id="A0A9R0RVD5"/>
<dbReference type="PANTHER" id="PTHR13408:SF4">
    <property type="entry name" value="RNA POLYMERASE III RPC4"/>
    <property type="match status" value="1"/>
</dbReference>
<keyword evidence="3" id="KW-1185">Reference proteome</keyword>
<dbReference type="InterPro" id="IPR007811">
    <property type="entry name" value="RPC4"/>
</dbReference>
<gene>
    <name evidence="2" type="ORF">TRITD_3Av1G233870</name>
</gene>
<dbReference type="Pfam" id="PF05132">
    <property type="entry name" value="RNA_pol_Rpc4"/>
    <property type="match status" value="1"/>
</dbReference>
<feature type="region of interest" description="Disordered" evidence="1">
    <location>
        <begin position="1"/>
        <end position="154"/>
    </location>
</feature>
<accession>A0A9R0RVD5</accession>
<dbReference type="GO" id="GO:0042797">
    <property type="term" value="P:tRNA transcription by RNA polymerase III"/>
    <property type="evidence" value="ECO:0007669"/>
    <property type="project" value="TreeGrafter"/>
</dbReference>
<dbReference type="GO" id="GO:0003677">
    <property type="term" value="F:DNA binding"/>
    <property type="evidence" value="ECO:0007669"/>
    <property type="project" value="InterPro"/>
</dbReference>
<dbReference type="GO" id="GO:0005666">
    <property type="term" value="C:RNA polymerase III complex"/>
    <property type="evidence" value="ECO:0007669"/>
    <property type="project" value="InterPro"/>
</dbReference>
<dbReference type="PANTHER" id="PTHR13408">
    <property type="entry name" value="DNA-DIRECTED RNA POLYMERASE III"/>
    <property type="match status" value="1"/>
</dbReference>
<evidence type="ECO:0008006" key="4">
    <source>
        <dbReference type="Google" id="ProtNLM"/>
    </source>
</evidence>
<protein>
    <recommendedName>
        <fullName evidence="4">DNA-directed RNA polymerase III subunit RPC4</fullName>
    </recommendedName>
</protein>
<proteinExistence type="predicted"/>
<dbReference type="Proteomes" id="UP000324705">
    <property type="component" value="Chromosome 3A"/>
</dbReference>
<organism evidence="2 3">
    <name type="scientific">Triticum turgidum subsp. durum</name>
    <name type="common">Durum wheat</name>
    <name type="synonym">Triticum durum</name>
    <dbReference type="NCBI Taxonomy" id="4567"/>
    <lineage>
        <taxon>Eukaryota</taxon>
        <taxon>Viridiplantae</taxon>
        <taxon>Streptophyta</taxon>
        <taxon>Embryophyta</taxon>
        <taxon>Tracheophyta</taxon>
        <taxon>Spermatophyta</taxon>
        <taxon>Magnoliopsida</taxon>
        <taxon>Liliopsida</taxon>
        <taxon>Poales</taxon>
        <taxon>Poaceae</taxon>
        <taxon>BOP clade</taxon>
        <taxon>Pooideae</taxon>
        <taxon>Triticodae</taxon>
        <taxon>Triticeae</taxon>
        <taxon>Triticinae</taxon>
        <taxon>Triticum</taxon>
    </lineage>
</organism>
<evidence type="ECO:0000313" key="2">
    <source>
        <dbReference type="EMBL" id="VAH67104.1"/>
    </source>
</evidence>
<sequence length="254" mass="28175">MDAAGTSKRGRRPPTKPQKLKFKPKVPSRKPKKPPAQKPQLEETKPIDEELMKTLRTGRGDAKTLRVIKDEQSAQNSDSKTLSSAAGVSFQAAQSGKHKQPKNSQALQIPRAFPANPERFYGDEDDEDEDDDNVVREDDNDVELPESLPSSTECESSIHPAKELNLLKEVKEGYNLNDLPGGYMGKMLVYKSGKVKMKLGDAVFDVSPGTECGMQQHAVAVNTRRKHCCQLGEIERQHVVVTPDVNSLLNDNRD</sequence>
<feature type="compositionally biased region" description="Basic residues" evidence="1">
    <location>
        <begin position="8"/>
        <end position="35"/>
    </location>
</feature>
<reference evidence="2 3" key="1">
    <citation type="submission" date="2017-09" db="EMBL/GenBank/DDBJ databases">
        <authorList>
            <consortium name="International Durum Wheat Genome Sequencing Consortium (IDWGSC)"/>
            <person name="Milanesi L."/>
        </authorList>
    </citation>
    <scope>NUCLEOTIDE SEQUENCE [LARGE SCALE GENOMIC DNA]</scope>
    <source>
        <strain evidence="3">cv. Svevo</strain>
    </source>
</reference>
<dbReference type="Gramene" id="TRITD3Av1G233870.6">
    <property type="protein sequence ID" value="TRITD3Av1G233870.6"/>
    <property type="gene ID" value="TRITD3Av1G233870"/>
</dbReference>